<dbReference type="InterPro" id="IPR001764">
    <property type="entry name" value="Glyco_hydro_3_N"/>
</dbReference>
<gene>
    <name evidence="6" type="ORF">IAB04_01005</name>
</gene>
<evidence type="ECO:0000256" key="2">
    <source>
        <dbReference type="ARBA" id="ARBA00022729"/>
    </source>
</evidence>
<dbReference type="GO" id="GO:0046556">
    <property type="term" value="F:alpha-L-arabinofuranosidase activity"/>
    <property type="evidence" value="ECO:0007669"/>
    <property type="project" value="TreeGrafter"/>
</dbReference>
<dbReference type="InterPro" id="IPR002772">
    <property type="entry name" value="Glyco_hydro_3_C"/>
</dbReference>
<dbReference type="Proteomes" id="UP000824111">
    <property type="component" value="Unassembled WGS sequence"/>
</dbReference>
<dbReference type="GO" id="GO:0009044">
    <property type="term" value="F:xylan 1,4-beta-xylosidase activity"/>
    <property type="evidence" value="ECO:0007669"/>
    <property type="project" value="InterPro"/>
</dbReference>
<dbReference type="InterPro" id="IPR036962">
    <property type="entry name" value="Glyco_hydro_3_N_sf"/>
</dbReference>
<evidence type="ECO:0000256" key="1">
    <source>
        <dbReference type="ARBA" id="ARBA00005336"/>
    </source>
</evidence>
<proteinExistence type="inferred from homology"/>
<dbReference type="PANTHER" id="PTHR42721:SF3">
    <property type="entry name" value="BETA-D-XYLOSIDASE 5-RELATED"/>
    <property type="match status" value="1"/>
</dbReference>
<name>A0A9D1LTX7_9FIRM</name>
<keyword evidence="2" id="KW-0732">Signal</keyword>
<dbReference type="InterPro" id="IPR017853">
    <property type="entry name" value="GH"/>
</dbReference>
<keyword evidence="3 6" id="KW-0378">Hydrolase</keyword>
<dbReference type="GO" id="GO:0045493">
    <property type="term" value="P:xylan catabolic process"/>
    <property type="evidence" value="ECO:0007669"/>
    <property type="project" value="InterPro"/>
</dbReference>
<dbReference type="EMBL" id="DVND01000019">
    <property type="protein sequence ID" value="HIU47922.1"/>
    <property type="molecule type" value="Genomic_DNA"/>
</dbReference>
<organism evidence="6 7">
    <name type="scientific">Candidatus Avimonoglobus intestinipullorum</name>
    <dbReference type="NCBI Taxonomy" id="2840699"/>
    <lineage>
        <taxon>Bacteria</taxon>
        <taxon>Bacillati</taxon>
        <taxon>Bacillota</taxon>
        <taxon>Clostridia</taxon>
        <taxon>Eubacteriales</taxon>
        <taxon>Candidatus Avimonoglobus</taxon>
    </lineage>
</organism>
<comment type="similarity">
    <text evidence="1">Belongs to the glycosyl hydrolase 3 family.</text>
</comment>
<dbReference type="PANTHER" id="PTHR42721">
    <property type="entry name" value="SUGAR HYDROLASE-RELATED"/>
    <property type="match status" value="1"/>
</dbReference>
<evidence type="ECO:0000313" key="6">
    <source>
        <dbReference type="EMBL" id="HIU47922.1"/>
    </source>
</evidence>
<dbReference type="PRINTS" id="PR00133">
    <property type="entry name" value="GLHYDRLASE3"/>
</dbReference>
<evidence type="ECO:0000256" key="3">
    <source>
        <dbReference type="ARBA" id="ARBA00022801"/>
    </source>
</evidence>
<dbReference type="SUPFAM" id="SSF52279">
    <property type="entry name" value="Beta-D-glucan exohydrolase, C-terminal domain"/>
    <property type="match status" value="1"/>
</dbReference>
<dbReference type="SUPFAM" id="SSF51445">
    <property type="entry name" value="(Trans)glycosidases"/>
    <property type="match status" value="1"/>
</dbReference>
<reference evidence="6" key="1">
    <citation type="submission" date="2020-10" db="EMBL/GenBank/DDBJ databases">
        <authorList>
            <person name="Gilroy R."/>
        </authorList>
    </citation>
    <scope>NUCLEOTIDE SEQUENCE</scope>
    <source>
        <strain evidence="6">ChiSjej4B22-9803</strain>
    </source>
</reference>
<sequence length="629" mass="70762">MDYEALHRQRAKELVGKMTLAEKLAQMRYEAPAIERLGIPAYNWWNECLHGVARSGCATVFPQAIGMAASFDPALLETVAGAISEEARAKYNAYREFGDTQIYQGLTMWSPNINIFRDPRWGRGHETYGEDPYLTGHMGAAFVKGLQGYDEQYRKVDATLKHYAVHSGPESERHEFDARVDEKDLYETYLWAFRYCIEHAHPSAVMGAYNRINGEAACASPTYLKKILYQEFGFEGYVVSDCGAICDINEHHKLTQTPAESAALAVNNGCQLNCGDAYKWLKTAVAMGLLDEETVTAAVEKLFTARFRLGMFDEDCPYNRISLDVVECEEHKQLNRKMARESIVLLKNDGILPLKKGCKIAVIGPNADDKSVLLANYNGTPSEYCTILRGIQEYNGGNVRYAYGCHVAGKIIGAWDEHPEREAVIAARNADVVVLCMGLQPCLEGEEGEVNNGSYSGDKKDLELPLPQQILYKEIMKLNKPVVFVNVSGSCVNLWEQDQQCNAVLQCFYPGAEGGRALAEILFGAYSPSGRLPVTFYRSADDLPDFRDYSMENRTYKFFKGPVVYPFGHGLTYADIQERWIDEKTAEVINRGGMDTDYTILRFEYIPHKNLCGFQRVHIRTGETIRVEF</sequence>
<dbReference type="Pfam" id="PF00933">
    <property type="entry name" value="Glyco_hydro_3"/>
    <property type="match status" value="1"/>
</dbReference>
<feature type="domain" description="Glycoside hydrolase family 3 C-terminal" evidence="5">
    <location>
        <begin position="343"/>
        <end position="573"/>
    </location>
</feature>
<dbReference type="GO" id="GO:0031222">
    <property type="term" value="P:arabinan catabolic process"/>
    <property type="evidence" value="ECO:0007669"/>
    <property type="project" value="TreeGrafter"/>
</dbReference>
<reference evidence="6" key="2">
    <citation type="journal article" date="2021" name="PeerJ">
        <title>Extensive microbial diversity within the chicken gut microbiome revealed by metagenomics and culture.</title>
        <authorList>
            <person name="Gilroy R."/>
            <person name="Ravi A."/>
            <person name="Getino M."/>
            <person name="Pursley I."/>
            <person name="Horton D.L."/>
            <person name="Alikhan N.F."/>
            <person name="Baker D."/>
            <person name="Gharbi K."/>
            <person name="Hall N."/>
            <person name="Watson M."/>
            <person name="Adriaenssens E.M."/>
            <person name="Foster-Nyarko E."/>
            <person name="Jarju S."/>
            <person name="Secka A."/>
            <person name="Antonio M."/>
            <person name="Oren A."/>
            <person name="Chaudhuri R.R."/>
            <person name="La Ragione R."/>
            <person name="Hildebrand F."/>
            <person name="Pallen M.J."/>
        </authorList>
    </citation>
    <scope>NUCLEOTIDE SEQUENCE</scope>
    <source>
        <strain evidence="6">ChiSjej4B22-9803</strain>
    </source>
</reference>
<feature type="domain" description="Glycoside hydrolase family 3 N-terminal" evidence="4">
    <location>
        <begin position="25"/>
        <end position="304"/>
    </location>
</feature>
<accession>A0A9D1LTX7</accession>
<dbReference type="InterPro" id="IPR036881">
    <property type="entry name" value="Glyco_hydro_3_C_sf"/>
</dbReference>
<dbReference type="Pfam" id="PF01915">
    <property type="entry name" value="Glyco_hydro_3_C"/>
    <property type="match status" value="1"/>
</dbReference>
<dbReference type="AlphaFoldDB" id="A0A9D1LTX7"/>
<comment type="caution">
    <text evidence="6">The sequence shown here is derived from an EMBL/GenBank/DDBJ whole genome shotgun (WGS) entry which is preliminary data.</text>
</comment>
<evidence type="ECO:0000259" key="5">
    <source>
        <dbReference type="Pfam" id="PF01915"/>
    </source>
</evidence>
<dbReference type="InterPro" id="IPR044993">
    <property type="entry name" value="BXL"/>
</dbReference>
<dbReference type="Gene3D" id="3.40.50.1700">
    <property type="entry name" value="Glycoside hydrolase family 3 C-terminal domain"/>
    <property type="match status" value="1"/>
</dbReference>
<dbReference type="Gene3D" id="3.20.20.300">
    <property type="entry name" value="Glycoside hydrolase, family 3, N-terminal domain"/>
    <property type="match status" value="1"/>
</dbReference>
<evidence type="ECO:0000313" key="7">
    <source>
        <dbReference type="Proteomes" id="UP000824111"/>
    </source>
</evidence>
<protein>
    <submittedName>
        <fullName evidence="6">Glycoside hydrolase family 3 C-terminal domain-containing protein</fullName>
    </submittedName>
</protein>
<evidence type="ECO:0000259" key="4">
    <source>
        <dbReference type="Pfam" id="PF00933"/>
    </source>
</evidence>